<dbReference type="FunFam" id="2.30.30.30:FF:000003">
    <property type="entry name" value="Elongation factor P"/>
    <property type="match status" value="1"/>
</dbReference>
<evidence type="ECO:0000259" key="10">
    <source>
        <dbReference type="SMART" id="SM00841"/>
    </source>
</evidence>
<dbReference type="SMART" id="SM00841">
    <property type="entry name" value="Elong-fact-P_C"/>
    <property type="match status" value="1"/>
</dbReference>
<dbReference type="SMART" id="SM01185">
    <property type="entry name" value="EFP"/>
    <property type="match status" value="1"/>
</dbReference>
<dbReference type="FunFam" id="2.40.50.140:FF:000004">
    <property type="entry name" value="Elongation factor P"/>
    <property type="match status" value="1"/>
</dbReference>
<dbReference type="Proteomes" id="UP000246104">
    <property type="component" value="Unassembled WGS sequence"/>
</dbReference>
<dbReference type="InterPro" id="IPR011768">
    <property type="entry name" value="Transl_elongation_fac_P"/>
</dbReference>
<evidence type="ECO:0000313" key="13">
    <source>
        <dbReference type="Proteomes" id="UP000246104"/>
    </source>
</evidence>
<dbReference type="NCBIfam" id="NF001810">
    <property type="entry name" value="PRK00529.1"/>
    <property type="match status" value="1"/>
</dbReference>
<evidence type="ECO:0000256" key="1">
    <source>
        <dbReference type="ARBA" id="ARBA00004496"/>
    </source>
</evidence>
<dbReference type="InterPro" id="IPR015365">
    <property type="entry name" value="Elong-fact-P_C"/>
</dbReference>
<comment type="subcellular location">
    <subcellularLocation>
        <location evidence="1 7">Cytoplasm</location>
    </subcellularLocation>
</comment>
<organism evidence="12 13">
    <name type="scientific">Candidatus Cerribacteria bacterium 'Amazon FNV 2010 28 9'</name>
    <dbReference type="NCBI Taxonomy" id="2081795"/>
    <lineage>
        <taxon>Bacteria</taxon>
        <taxon>Candidatus Cerribacteria</taxon>
    </lineage>
</organism>
<dbReference type="Pfam" id="PF08207">
    <property type="entry name" value="EFP_N"/>
    <property type="match status" value="1"/>
</dbReference>
<evidence type="ECO:0000256" key="5">
    <source>
        <dbReference type="ARBA" id="ARBA00022768"/>
    </source>
</evidence>
<dbReference type="GO" id="GO:0003746">
    <property type="term" value="F:translation elongation factor activity"/>
    <property type="evidence" value="ECO:0007669"/>
    <property type="project" value="UniProtKB-UniRule"/>
</dbReference>
<accession>A0A317JP43</accession>
<dbReference type="GO" id="GO:0043043">
    <property type="term" value="P:peptide biosynthetic process"/>
    <property type="evidence" value="ECO:0007669"/>
    <property type="project" value="InterPro"/>
</dbReference>
<sequence length="188" mass="21133">MMVNGGNIKKGMYIMFKGEPHMVTLTEFVSPGKGSAFMRTKLKSVKTGSVVEFTFKSVEMVEEADVSSVEMQYLYQDGEDFVFMNPRSFEQLTIPGYLMTDYVPFMLPEQTMYVLLFNEQPIGVRFPNKVTLKVTYAEDAVAGGRINAPKKKVKLETGYEIDVPLFIKEGESVIVDTATGLYVSRANE</sequence>
<evidence type="ECO:0000256" key="4">
    <source>
        <dbReference type="ARBA" id="ARBA00022490"/>
    </source>
</evidence>
<evidence type="ECO:0000259" key="11">
    <source>
        <dbReference type="SMART" id="SM01185"/>
    </source>
</evidence>
<proteinExistence type="inferred from homology"/>
<dbReference type="UniPathway" id="UPA00345"/>
<gene>
    <name evidence="7 12" type="primary">efp</name>
    <name evidence="12" type="ORF">C5B42_04505</name>
</gene>
<keyword evidence="5 7" id="KW-0251">Elongation factor</keyword>
<evidence type="ECO:0000256" key="2">
    <source>
        <dbReference type="ARBA" id="ARBA00004815"/>
    </source>
</evidence>
<evidence type="ECO:0000256" key="6">
    <source>
        <dbReference type="ARBA" id="ARBA00022917"/>
    </source>
</evidence>
<evidence type="ECO:0000256" key="8">
    <source>
        <dbReference type="NCBIfam" id="TIGR00038"/>
    </source>
</evidence>
<dbReference type="CDD" id="cd05794">
    <property type="entry name" value="S1_EF-P_repeat_2"/>
    <property type="match status" value="1"/>
</dbReference>
<dbReference type="PIRSF" id="PIRSF005901">
    <property type="entry name" value="EF-P"/>
    <property type="match status" value="1"/>
</dbReference>
<feature type="domain" description="Translation elongation factor P/YeiP central" evidence="11">
    <location>
        <begin position="68"/>
        <end position="122"/>
    </location>
</feature>
<dbReference type="NCBIfam" id="TIGR00038">
    <property type="entry name" value="efp"/>
    <property type="match status" value="1"/>
</dbReference>
<dbReference type="InterPro" id="IPR001059">
    <property type="entry name" value="Transl_elong_P/YeiP_cen"/>
</dbReference>
<dbReference type="InterPro" id="IPR014722">
    <property type="entry name" value="Rib_uL2_dom2"/>
</dbReference>
<dbReference type="PANTHER" id="PTHR30053">
    <property type="entry name" value="ELONGATION FACTOR P"/>
    <property type="match status" value="1"/>
</dbReference>
<dbReference type="InterPro" id="IPR013852">
    <property type="entry name" value="Transl_elong_P/YeiP_CS"/>
</dbReference>
<comment type="pathway">
    <text evidence="2 7">Protein biosynthesis; polypeptide chain elongation.</text>
</comment>
<dbReference type="PROSITE" id="PS01275">
    <property type="entry name" value="EFP"/>
    <property type="match status" value="1"/>
</dbReference>
<comment type="function">
    <text evidence="7">Involved in peptide bond synthesis. Stimulates efficient translation and peptide-bond synthesis on native or reconstituted 70S ribosomes in vitro. Probably functions indirectly by altering the affinity of the ribosome for aminoacyl-tRNA, thus increasing their reactivity as acceptors for peptidyl transferase.</text>
</comment>
<dbReference type="Pfam" id="PF01132">
    <property type="entry name" value="EFP"/>
    <property type="match status" value="1"/>
</dbReference>
<dbReference type="InterPro" id="IPR020599">
    <property type="entry name" value="Transl_elong_fac_P/YeiP"/>
</dbReference>
<keyword evidence="4 7" id="KW-0963">Cytoplasm</keyword>
<dbReference type="Gene3D" id="2.40.50.140">
    <property type="entry name" value="Nucleic acid-binding proteins"/>
    <property type="match status" value="2"/>
</dbReference>
<dbReference type="Gene3D" id="2.30.30.30">
    <property type="match status" value="1"/>
</dbReference>
<comment type="caution">
    <text evidence="12">The sequence shown here is derived from an EMBL/GenBank/DDBJ whole genome shotgun (WGS) entry which is preliminary data.</text>
</comment>
<dbReference type="SUPFAM" id="SSF50249">
    <property type="entry name" value="Nucleic acid-binding proteins"/>
    <property type="match status" value="2"/>
</dbReference>
<name>A0A317JP43_9BACT</name>
<dbReference type="InterPro" id="IPR012340">
    <property type="entry name" value="NA-bd_OB-fold"/>
</dbReference>
<dbReference type="SUPFAM" id="SSF50104">
    <property type="entry name" value="Translation proteins SH3-like domain"/>
    <property type="match status" value="1"/>
</dbReference>
<evidence type="ECO:0000256" key="7">
    <source>
        <dbReference type="HAMAP-Rule" id="MF_00141"/>
    </source>
</evidence>
<dbReference type="EMBL" id="PSRQ01000050">
    <property type="protein sequence ID" value="PWU22972.1"/>
    <property type="molecule type" value="Genomic_DNA"/>
</dbReference>
<dbReference type="PANTHER" id="PTHR30053:SF12">
    <property type="entry name" value="ELONGATION FACTOR P (EF-P) FAMILY PROTEIN"/>
    <property type="match status" value="1"/>
</dbReference>
<keyword evidence="6 7" id="KW-0648">Protein biosynthesis</keyword>
<dbReference type="AlphaFoldDB" id="A0A317JP43"/>
<evidence type="ECO:0000256" key="9">
    <source>
        <dbReference type="RuleBase" id="RU004389"/>
    </source>
</evidence>
<dbReference type="Pfam" id="PF09285">
    <property type="entry name" value="Elong-fact-P_C"/>
    <property type="match status" value="1"/>
</dbReference>
<evidence type="ECO:0000256" key="3">
    <source>
        <dbReference type="ARBA" id="ARBA00009479"/>
    </source>
</evidence>
<dbReference type="FunFam" id="2.40.50.140:FF:000009">
    <property type="entry name" value="Elongation factor P"/>
    <property type="match status" value="1"/>
</dbReference>
<dbReference type="CDD" id="cd04470">
    <property type="entry name" value="S1_EF-P_repeat_1"/>
    <property type="match status" value="1"/>
</dbReference>
<dbReference type="HAMAP" id="MF_00141">
    <property type="entry name" value="EF_P"/>
    <property type="match status" value="1"/>
</dbReference>
<dbReference type="InterPro" id="IPR013185">
    <property type="entry name" value="Transl_elong_KOW-like"/>
</dbReference>
<comment type="similarity">
    <text evidence="3 7 9">Belongs to the elongation factor P family.</text>
</comment>
<dbReference type="GO" id="GO:0005829">
    <property type="term" value="C:cytosol"/>
    <property type="evidence" value="ECO:0007669"/>
    <property type="project" value="UniProtKB-ARBA"/>
</dbReference>
<evidence type="ECO:0000313" key="12">
    <source>
        <dbReference type="EMBL" id="PWU22972.1"/>
    </source>
</evidence>
<feature type="domain" description="Elongation factor P C-terminal" evidence="10">
    <location>
        <begin position="130"/>
        <end position="185"/>
    </location>
</feature>
<reference evidence="12 13" key="1">
    <citation type="submission" date="2018-02" db="EMBL/GenBank/DDBJ databases">
        <title>Genomic Reconstructions from Amazon Rainforest and Pasture Soil Reveal Novel Insights into the Physiology of Candidate Phyla in Tropical Sites.</title>
        <authorList>
            <person name="Kroeger M.E."/>
            <person name="Delmont T."/>
            <person name="Eren A.M."/>
            <person name="Guo J."/>
            <person name="Meyer K.M."/>
            <person name="Khan K."/>
            <person name="Rodrigues J.L.M."/>
            <person name="Bohannan B.J.M."/>
            <person name="Tringe S."/>
            <person name="Borges C.D."/>
            <person name="Tiedje J."/>
            <person name="Tsai S.M."/>
            <person name="Nusslein K."/>
        </authorList>
    </citation>
    <scope>NUCLEOTIDE SEQUENCE [LARGE SCALE GENOMIC DNA]</scope>
    <source>
        <strain evidence="12">Amazon FNV 2010 28 9</strain>
    </source>
</reference>
<dbReference type="InterPro" id="IPR008991">
    <property type="entry name" value="Translation_prot_SH3-like_sf"/>
</dbReference>
<protein>
    <recommendedName>
        <fullName evidence="7 8">Elongation factor P</fullName>
        <shortName evidence="7">EF-P</shortName>
    </recommendedName>
</protein>